<evidence type="ECO:0000313" key="2">
    <source>
        <dbReference type="EMBL" id="KAJ8873724.1"/>
    </source>
</evidence>
<accession>A0ABQ9GNX3</accession>
<gene>
    <name evidence="2" type="ORF">PR048_024558</name>
</gene>
<comment type="caution">
    <text evidence="2">The sequence shown here is derived from an EMBL/GenBank/DDBJ whole genome shotgun (WGS) entry which is preliminary data.</text>
</comment>
<feature type="compositionally biased region" description="Acidic residues" evidence="1">
    <location>
        <begin position="271"/>
        <end position="285"/>
    </location>
</feature>
<keyword evidence="3" id="KW-1185">Reference proteome</keyword>
<sequence>MVEFQSVGEKSTTCVLQMTLPFLASSEDELADLLDRFFGHIVGRNNDSLEKTIIEGKIPRRRALIRWLDQVSKITGRPFQHTIRQGIKHLTCDGTAGYLLYRTSSVLFQLIFEWEILTKVPRKALFPWHTGYPDKKFTKLSKVQSVNAEWVYLVKCVPRRDFFDAVVPSEQLQQLLFFVRHNMSSRHNRVIPQLERWIPGCGPRVISKGMTIFSRFGDLSPQEILSLFRDFASWPEYSECPFQASIEYAYLKMEPGSEDLDETPTQSQGIEEVEVDDETDHELLQ</sequence>
<reference evidence="2 3" key="1">
    <citation type="submission" date="2023-02" db="EMBL/GenBank/DDBJ databases">
        <title>LHISI_Scaffold_Assembly.</title>
        <authorList>
            <person name="Stuart O.P."/>
            <person name="Cleave R."/>
            <person name="Magrath M.J.L."/>
            <person name="Mikheyev A.S."/>
        </authorList>
    </citation>
    <scope>NUCLEOTIDE SEQUENCE [LARGE SCALE GENOMIC DNA]</scope>
    <source>
        <strain evidence="2">Daus_M_001</strain>
        <tissue evidence="2">Leg muscle</tissue>
    </source>
</reference>
<feature type="region of interest" description="Disordered" evidence="1">
    <location>
        <begin position="256"/>
        <end position="285"/>
    </location>
</feature>
<proteinExistence type="predicted"/>
<organism evidence="2 3">
    <name type="scientific">Dryococelus australis</name>
    <dbReference type="NCBI Taxonomy" id="614101"/>
    <lineage>
        <taxon>Eukaryota</taxon>
        <taxon>Metazoa</taxon>
        <taxon>Ecdysozoa</taxon>
        <taxon>Arthropoda</taxon>
        <taxon>Hexapoda</taxon>
        <taxon>Insecta</taxon>
        <taxon>Pterygota</taxon>
        <taxon>Neoptera</taxon>
        <taxon>Polyneoptera</taxon>
        <taxon>Phasmatodea</taxon>
        <taxon>Verophasmatodea</taxon>
        <taxon>Anareolatae</taxon>
        <taxon>Phasmatidae</taxon>
        <taxon>Eurycanthinae</taxon>
        <taxon>Dryococelus</taxon>
    </lineage>
</organism>
<dbReference type="EMBL" id="JARBHB010000010">
    <property type="protein sequence ID" value="KAJ8873724.1"/>
    <property type="molecule type" value="Genomic_DNA"/>
</dbReference>
<name>A0ABQ9GNX3_9NEOP</name>
<protein>
    <recommendedName>
        <fullName evidence="4">rRNA adenine N(6)-methyltransferase</fullName>
    </recommendedName>
</protein>
<evidence type="ECO:0008006" key="4">
    <source>
        <dbReference type="Google" id="ProtNLM"/>
    </source>
</evidence>
<dbReference type="Proteomes" id="UP001159363">
    <property type="component" value="Chromosome 9"/>
</dbReference>
<dbReference type="InterPro" id="IPR029063">
    <property type="entry name" value="SAM-dependent_MTases_sf"/>
</dbReference>
<evidence type="ECO:0000313" key="3">
    <source>
        <dbReference type="Proteomes" id="UP001159363"/>
    </source>
</evidence>
<dbReference type="SUPFAM" id="SSF53335">
    <property type="entry name" value="S-adenosyl-L-methionine-dependent methyltransferases"/>
    <property type="match status" value="1"/>
</dbReference>
<evidence type="ECO:0000256" key="1">
    <source>
        <dbReference type="SAM" id="MobiDB-lite"/>
    </source>
</evidence>